<dbReference type="Proteomes" id="UP001281410">
    <property type="component" value="Unassembled WGS sequence"/>
</dbReference>
<feature type="region of interest" description="Disordered" evidence="2">
    <location>
        <begin position="22"/>
        <end position="81"/>
    </location>
</feature>
<proteinExistence type="predicted"/>
<dbReference type="InterPro" id="IPR032795">
    <property type="entry name" value="DUF3741-assoc"/>
</dbReference>
<evidence type="ECO:0000256" key="2">
    <source>
        <dbReference type="SAM" id="MobiDB-lite"/>
    </source>
</evidence>
<feature type="region of interest" description="Disordered" evidence="2">
    <location>
        <begin position="551"/>
        <end position="598"/>
    </location>
</feature>
<accession>A0AAE0B912</accession>
<organism evidence="4 5">
    <name type="scientific">Dipteronia sinensis</name>
    <dbReference type="NCBI Taxonomy" id="43782"/>
    <lineage>
        <taxon>Eukaryota</taxon>
        <taxon>Viridiplantae</taxon>
        <taxon>Streptophyta</taxon>
        <taxon>Embryophyta</taxon>
        <taxon>Tracheophyta</taxon>
        <taxon>Spermatophyta</taxon>
        <taxon>Magnoliopsida</taxon>
        <taxon>eudicotyledons</taxon>
        <taxon>Gunneridae</taxon>
        <taxon>Pentapetalae</taxon>
        <taxon>rosids</taxon>
        <taxon>malvids</taxon>
        <taxon>Sapindales</taxon>
        <taxon>Sapindaceae</taxon>
        <taxon>Hippocastanoideae</taxon>
        <taxon>Acereae</taxon>
        <taxon>Dipteronia</taxon>
    </lineage>
</organism>
<dbReference type="AlphaFoldDB" id="A0AAE0B912"/>
<name>A0AAE0B912_9ROSI</name>
<gene>
    <name evidence="4" type="ORF">Dsin_003480</name>
</gene>
<feature type="compositionally biased region" description="Polar residues" evidence="2">
    <location>
        <begin position="57"/>
        <end position="76"/>
    </location>
</feature>
<reference evidence="4" key="1">
    <citation type="journal article" date="2023" name="Plant J.">
        <title>Genome sequences and population genomics provide insights into the demographic history, inbreeding, and mutation load of two 'living fossil' tree species of Dipteronia.</title>
        <authorList>
            <person name="Feng Y."/>
            <person name="Comes H.P."/>
            <person name="Chen J."/>
            <person name="Zhu S."/>
            <person name="Lu R."/>
            <person name="Zhang X."/>
            <person name="Li P."/>
            <person name="Qiu J."/>
            <person name="Olsen K.M."/>
            <person name="Qiu Y."/>
        </authorList>
    </citation>
    <scope>NUCLEOTIDE SEQUENCE</scope>
    <source>
        <strain evidence="4">NBL</strain>
    </source>
</reference>
<dbReference type="Pfam" id="PF14383">
    <property type="entry name" value="VARLMGL"/>
    <property type="match status" value="1"/>
</dbReference>
<feature type="compositionally biased region" description="Low complexity" evidence="2">
    <location>
        <begin position="323"/>
        <end position="336"/>
    </location>
</feature>
<feature type="region of interest" description="Disordered" evidence="2">
    <location>
        <begin position="661"/>
        <end position="690"/>
    </location>
</feature>
<sequence length="1058" mass="119583">MAKRSDFAQKLLDDLRLRKERLAASQSSNRQTNPSAADAYAHARKTYRGSSRELKTTEATGFRNGTLQNRSSSRGNKSFIGGEATNQIVPFGRGQSSEHVGNLSMAVAFALENGGKLKRMDSSVNNSMLGFLQQLGSTSLDYEKMSRRNNMDRHHRPSSSPFPALSQFHIEEISKGAQKLNQILRACSNGVNFDSYSIEVGKELLKGAIDLEESLRMLVNLQEASDYMITPQRKTRITLLDEDEDEDDNNIKNDEQKQLGLPRFSFDKPSRNYHNSQQVARNDLLLRLAAITYPSDANFIYEKQSTSHKRSASAGPNAKAFASFSDQKNRSSSSQSRPEKGRIPSVIAKLMGLDELPENVDSKHTTAKETGSKKKAEEKLLKRTTTVQASTKKVKKRTDDIENLAPQTPRKKVTQPNKSPAVMNTVTLRADTDQVIHDRKPSWKDFEGVKPITGFEKPNVKVDKQQGNITRLNQNIGSLKDTQEKYREQKGVERSKMKEPVLKNELQWIAPETPKRSESAVIFQEKTGYKGGVIQTENIYTNKILVGTRQKSPNNLGFQQPHLKSEARQAEEKEQQNAKQKLPTRKQKGSELISTPLSKPMHDEFSLQKKLYSRMTQAAAYKKSFTETIDAMQSERYPSVRHHEDLASKRNSTHLNVNTRASMSKNSTSPKAVIPSVKMEKKPVHESDTWKAESIKIHKREIPPKINEVMIRRGGGTMQNSNRPVKNQNSVLQEFKQRSVVELNSLKEVNQVRAYKTKEAQVSIIKSNKSEASIHSPVVPQELQKKPLQASILHSPVQDENQSLKEPETISTIDSCQDIISVVVKEHQGQEPSLREDEELKSDIIESTPLSGIHQDSSDIYHSSQVEYQKKSKLETTEPLTESDNHLKQILIKSQIFLNTAEALFKLNIPFGILDAGGHDCQDEDSKVILDCGYEVMKRKGRKQELSVHPFVMVPITAKRARSLDDLVIELNKDIDKLKLYGRNGNVDAAIEDYLPKMLESDVCNKDPDLNSMWDLSWDEMMFAFIEKDDVVRDVERYILNGLVDEITLDLLQVQETF</sequence>
<evidence type="ECO:0000313" key="4">
    <source>
        <dbReference type="EMBL" id="KAK3231599.1"/>
    </source>
</evidence>
<keyword evidence="1" id="KW-0175">Coiled coil</keyword>
<dbReference type="PANTHER" id="PTHR34282:SF1">
    <property type="entry name" value="DUF3741 DOMAIN-CONTAINING PROTEIN"/>
    <property type="match status" value="1"/>
</dbReference>
<feature type="compositionally biased region" description="Basic and acidic residues" evidence="2">
    <location>
        <begin position="563"/>
        <end position="576"/>
    </location>
</feature>
<dbReference type="EMBL" id="JANJYJ010000001">
    <property type="protein sequence ID" value="KAK3231599.1"/>
    <property type="molecule type" value="Genomic_DNA"/>
</dbReference>
<feature type="region of interest" description="Disordered" evidence="2">
    <location>
        <begin position="308"/>
        <end position="378"/>
    </location>
</feature>
<feature type="coiled-coil region" evidence="1">
    <location>
        <begin position="462"/>
        <end position="489"/>
    </location>
</feature>
<protein>
    <recommendedName>
        <fullName evidence="3">DUF3741 domain-containing protein</fullName>
    </recommendedName>
</protein>
<feature type="domain" description="DUF3741" evidence="3">
    <location>
        <begin position="340"/>
        <end position="359"/>
    </location>
</feature>
<keyword evidence="5" id="KW-1185">Reference proteome</keyword>
<feature type="compositionally biased region" description="Polar residues" evidence="2">
    <location>
        <begin position="661"/>
        <end position="670"/>
    </location>
</feature>
<feature type="compositionally biased region" description="Basic and acidic residues" evidence="2">
    <location>
        <begin position="360"/>
        <end position="378"/>
    </location>
</feature>
<comment type="caution">
    <text evidence="4">The sequence shown here is derived from an EMBL/GenBank/DDBJ whole genome shotgun (WGS) entry which is preliminary data.</text>
</comment>
<dbReference type="PANTHER" id="PTHR34282">
    <property type="entry name" value="OS01G0228800 PROTEIN-RELATED"/>
    <property type="match status" value="1"/>
</dbReference>
<feature type="compositionally biased region" description="Polar residues" evidence="2">
    <location>
        <begin position="24"/>
        <end position="35"/>
    </location>
</feature>
<feature type="compositionally biased region" description="Basic and acidic residues" evidence="2">
    <location>
        <begin position="678"/>
        <end position="690"/>
    </location>
</feature>
<feature type="region of interest" description="Disordered" evidence="2">
    <location>
        <begin position="240"/>
        <end position="273"/>
    </location>
</feature>
<evidence type="ECO:0000259" key="3">
    <source>
        <dbReference type="Pfam" id="PF14383"/>
    </source>
</evidence>
<evidence type="ECO:0000256" key="1">
    <source>
        <dbReference type="SAM" id="Coils"/>
    </source>
</evidence>
<evidence type="ECO:0000313" key="5">
    <source>
        <dbReference type="Proteomes" id="UP001281410"/>
    </source>
</evidence>